<name>T2GFV3_MEGG1</name>
<accession>T2GFV3</accession>
<sequence>MTMVIGFFELLFSSDIIREIIKNALVTIIKKLL</sequence>
<reference evidence="3" key="2">
    <citation type="submission" date="2013-07" db="EMBL/GenBank/DDBJ databases">
        <authorList>
            <person name="Morais-Silva F.O."/>
            <person name="Rezende A.M."/>
            <person name="Pimentel C."/>
            <person name="Resende D.M."/>
            <person name="Santos C.I."/>
            <person name="Clemente C."/>
            <person name="de Oliveira L.M."/>
            <person name="da Silva S.M."/>
            <person name="Costa D.A."/>
            <person name="Varela-Raposo A."/>
            <person name="Horacio E.C.A."/>
            <person name="Matos M."/>
            <person name="Flores O."/>
            <person name="Ruiz J.C."/>
            <person name="Rodrigues-Pousada C."/>
        </authorList>
    </citation>
    <scope>NUCLEOTIDE SEQUENCE [LARGE SCALE GENOMIC DNA]</scope>
    <source>
        <strain evidence="3">ATCC 19364 / DSM 1382 / NCIMB 9332 / VKM B-1759</strain>
    </source>
</reference>
<evidence type="ECO:0000313" key="1">
    <source>
        <dbReference type="EMBL" id="AGW13855.1"/>
    </source>
</evidence>
<proteinExistence type="predicted"/>
<dbReference type="HOGENOM" id="CLU_3381539_0_0_7"/>
<dbReference type="PATRIC" id="fig|1121448.10.peg.2044"/>
<reference evidence="2 3" key="1">
    <citation type="journal article" date="2013" name="J. Bacteriol.">
        <title>Roles of HynAB and Ech, the only two hydrogenases found in the model sulfate reducer Desulfovibrio gigas.</title>
        <authorList>
            <person name="Morais-Silva F.O."/>
            <person name="Santos C.I."/>
            <person name="Rodrigues R."/>
            <person name="Pereira I.A."/>
            <person name="Rodrigues-Pousada C."/>
        </authorList>
    </citation>
    <scope>NUCLEOTIDE SEQUENCE [LARGE SCALE GENOMIC DNA]</scope>
    <source>
        <strain evidence="2">ATCC 19364</strain>
        <strain evidence="3">ATCC 19364 / DSM 1382 / NCIMB 9332 / VKM B-1759</strain>
    </source>
</reference>
<gene>
    <name evidence="1" type="ORF">DGI_2088</name>
    <name evidence="2" type="ORF">DGI_3375</name>
</gene>
<keyword evidence="3" id="KW-1185">Reference proteome</keyword>
<dbReference type="KEGG" id="dgg:DGI_3375"/>
<dbReference type="Proteomes" id="UP000016587">
    <property type="component" value="Chromosome"/>
</dbReference>
<dbReference type="EMBL" id="CP006585">
    <property type="protein sequence ID" value="AGW15064.1"/>
    <property type="molecule type" value="Genomic_DNA"/>
</dbReference>
<organism evidence="2 3">
    <name type="scientific">Megalodesulfovibrio gigas (strain ATCC 19364 / DSM 1382 / NCIMB 9332 / VKM B-1759)</name>
    <name type="common">Desulfovibrio gigas</name>
    <dbReference type="NCBI Taxonomy" id="1121448"/>
    <lineage>
        <taxon>Bacteria</taxon>
        <taxon>Pseudomonadati</taxon>
        <taxon>Thermodesulfobacteriota</taxon>
        <taxon>Desulfovibrionia</taxon>
        <taxon>Desulfovibrionales</taxon>
        <taxon>Desulfovibrionaceae</taxon>
        <taxon>Megalodesulfovibrio</taxon>
    </lineage>
</organism>
<dbReference type="KEGG" id="dgg:DGI_2088"/>
<dbReference type="EMBL" id="CP006585">
    <property type="protein sequence ID" value="AGW13855.1"/>
    <property type="molecule type" value="Genomic_DNA"/>
</dbReference>
<dbReference type="AlphaFoldDB" id="T2GFV3"/>
<protein>
    <submittedName>
        <fullName evidence="2">Uncharacterized protein</fullName>
    </submittedName>
</protein>
<evidence type="ECO:0000313" key="3">
    <source>
        <dbReference type="Proteomes" id="UP000016587"/>
    </source>
</evidence>
<dbReference type="STRING" id="1121448.DGI_2088"/>
<evidence type="ECO:0000313" key="2">
    <source>
        <dbReference type="EMBL" id="AGW15064.1"/>
    </source>
</evidence>